<comment type="subcellular location">
    <subcellularLocation>
        <location evidence="1">Cell membrane</location>
        <topology evidence="1">Multi-pass membrane protein</topology>
    </subcellularLocation>
</comment>
<dbReference type="PROSITE" id="PS50929">
    <property type="entry name" value="ABC_TM1F"/>
    <property type="match status" value="1"/>
</dbReference>
<feature type="transmembrane region" description="Helical" evidence="7">
    <location>
        <begin position="141"/>
        <end position="164"/>
    </location>
</feature>
<dbReference type="GO" id="GO:0005886">
    <property type="term" value="C:plasma membrane"/>
    <property type="evidence" value="ECO:0007669"/>
    <property type="project" value="UniProtKB-SubCell"/>
</dbReference>
<dbReference type="EMBL" id="FQXN01000001">
    <property type="protein sequence ID" value="SHH23423.1"/>
    <property type="molecule type" value="Genomic_DNA"/>
</dbReference>
<dbReference type="Gene3D" id="1.20.1560.10">
    <property type="entry name" value="ABC transporter type 1, transmembrane domain"/>
    <property type="match status" value="1"/>
</dbReference>
<dbReference type="GO" id="GO:0016887">
    <property type="term" value="F:ATP hydrolysis activity"/>
    <property type="evidence" value="ECO:0007669"/>
    <property type="project" value="InterPro"/>
</dbReference>
<dbReference type="InterPro" id="IPR039421">
    <property type="entry name" value="Type_1_exporter"/>
</dbReference>
<evidence type="ECO:0000256" key="6">
    <source>
        <dbReference type="ARBA" id="ARBA00023136"/>
    </source>
</evidence>
<dbReference type="CDD" id="cd18540">
    <property type="entry name" value="ABC_6TM_exporter_like"/>
    <property type="match status" value="1"/>
</dbReference>
<sequence length="597" mass="68201">MIQEKEFKSKINFKLWKKFISFINPYKYYMLGLIIVMLIVGAIDATFPFLTKYAIDRYVIPKYMQCFYKFIIIFSSIIVVQTLNVFLLIYFAGKIETHLAHDIRKAGFEKLQELSLSFYDTTQTGFLMARLMSDIRKVTSILAWGLTDFVWGFSSMLFIFFYLLVLNWKLGFFIILSIPFLFLISLYFQNKILKQYRKVRKLNSEITSMFNEGIIGAKTTKILATEDQHLNDLKEQTESMKKVSIKATVLSSIYTPIVMSIGSITTAFIIYFGGNWVYTGFISFGTLVAFINYSIQFFEPIREIARIIADLVSAQAAAERVLDLLNTKSDITENKSVNPDFSIKGEIVFKNVSFKYKNGDYVLQNFNLKVKKGEIIALVGETGSGKSTIVNLVSRFYEPTNGVIYIDGMDYRKIPLKKLRSSLGYVLQTPHLFSGTISENIRYGKLYATMHEIIVAAKLVNAHDFIINLENEYDTDVGEGGSKLSTGQRQLISLARAVIADPKIFILDEATSSVDAYTEHLIQDAIMKVLNGRTSFVIAHRLSTIRKADRILVIQNGKIIEDGSHNQLMRKRKHYYSLYMKQFVEEKGKQLLGEIGS</sequence>
<dbReference type="AlphaFoldDB" id="A0A1M5RC93"/>
<evidence type="ECO:0000256" key="7">
    <source>
        <dbReference type="SAM" id="Phobius"/>
    </source>
</evidence>
<dbReference type="SUPFAM" id="SSF90123">
    <property type="entry name" value="ABC transporter transmembrane region"/>
    <property type="match status" value="1"/>
</dbReference>
<dbReference type="InterPro" id="IPR011527">
    <property type="entry name" value="ABC1_TM_dom"/>
</dbReference>
<dbReference type="InterPro" id="IPR027417">
    <property type="entry name" value="P-loop_NTPase"/>
</dbReference>
<dbReference type="PROSITE" id="PS50893">
    <property type="entry name" value="ABC_TRANSPORTER_2"/>
    <property type="match status" value="1"/>
</dbReference>
<evidence type="ECO:0000256" key="1">
    <source>
        <dbReference type="ARBA" id="ARBA00004651"/>
    </source>
</evidence>
<feature type="domain" description="ABC transporter" evidence="8">
    <location>
        <begin position="347"/>
        <end position="581"/>
    </location>
</feature>
<name>A0A1M5RC93_9BACT</name>
<gene>
    <name evidence="10" type="ORF">SAMN02745199_0435</name>
</gene>
<evidence type="ECO:0000259" key="9">
    <source>
        <dbReference type="PROSITE" id="PS50929"/>
    </source>
</evidence>
<dbReference type="Pfam" id="PF00005">
    <property type="entry name" value="ABC_tran"/>
    <property type="match status" value="1"/>
</dbReference>
<dbReference type="Gene3D" id="3.40.50.300">
    <property type="entry name" value="P-loop containing nucleotide triphosphate hydrolases"/>
    <property type="match status" value="1"/>
</dbReference>
<keyword evidence="2 7" id="KW-0812">Transmembrane</keyword>
<evidence type="ECO:0000256" key="4">
    <source>
        <dbReference type="ARBA" id="ARBA00022840"/>
    </source>
</evidence>
<evidence type="ECO:0000256" key="5">
    <source>
        <dbReference type="ARBA" id="ARBA00022989"/>
    </source>
</evidence>
<proteinExistence type="predicted"/>
<dbReference type="PANTHER" id="PTHR43394:SF1">
    <property type="entry name" value="ATP-BINDING CASSETTE SUB-FAMILY B MEMBER 10, MITOCHONDRIAL"/>
    <property type="match status" value="1"/>
</dbReference>
<dbReference type="GO" id="GO:0015421">
    <property type="term" value="F:ABC-type oligopeptide transporter activity"/>
    <property type="evidence" value="ECO:0007669"/>
    <property type="project" value="TreeGrafter"/>
</dbReference>
<organism evidence="10 11">
    <name type="scientific">Thermosipho atlanticus DSM 15807</name>
    <dbReference type="NCBI Taxonomy" id="1123380"/>
    <lineage>
        <taxon>Bacteria</taxon>
        <taxon>Thermotogati</taxon>
        <taxon>Thermotogota</taxon>
        <taxon>Thermotogae</taxon>
        <taxon>Thermotogales</taxon>
        <taxon>Fervidobacteriaceae</taxon>
        <taxon>Thermosipho</taxon>
    </lineage>
</organism>
<dbReference type="InterPro" id="IPR003593">
    <property type="entry name" value="AAA+_ATPase"/>
</dbReference>
<protein>
    <submittedName>
        <fullName evidence="10">ATP-binding cassette, subfamily B</fullName>
    </submittedName>
</protein>
<dbReference type="FunFam" id="3.40.50.300:FF:000218">
    <property type="entry name" value="Multidrug ABC transporter ATP-binding protein"/>
    <property type="match status" value="1"/>
</dbReference>
<feature type="transmembrane region" description="Helical" evidence="7">
    <location>
        <begin position="28"/>
        <end position="50"/>
    </location>
</feature>
<dbReference type="PANTHER" id="PTHR43394">
    <property type="entry name" value="ATP-DEPENDENT PERMEASE MDL1, MITOCHONDRIAL"/>
    <property type="match status" value="1"/>
</dbReference>
<dbReference type="InterPro" id="IPR003439">
    <property type="entry name" value="ABC_transporter-like_ATP-bd"/>
</dbReference>
<feature type="domain" description="ABC transmembrane type-1" evidence="9">
    <location>
        <begin position="31"/>
        <end position="313"/>
    </location>
</feature>
<feature type="transmembrane region" description="Helical" evidence="7">
    <location>
        <begin position="276"/>
        <end position="295"/>
    </location>
</feature>
<evidence type="ECO:0000256" key="2">
    <source>
        <dbReference type="ARBA" id="ARBA00022692"/>
    </source>
</evidence>
<keyword evidence="11" id="KW-1185">Reference proteome</keyword>
<dbReference type="InterPro" id="IPR036640">
    <property type="entry name" value="ABC1_TM_sf"/>
</dbReference>
<dbReference type="SMART" id="SM00382">
    <property type="entry name" value="AAA"/>
    <property type="match status" value="1"/>
</dbReference>
<keyword evidence="3" id="KW-0547">Nucleotide-binding</keyword>
<evidence type="ECO:0000313" key="10">
    <source>
        <dbReference type="EMBL" id="SHH23423.1"/>
    </source>
</evidence>
<feature type="transmembrane region" description="Helical" evidence="7">
    <location>
        <begin position="70"/>
        <end position="91"/>
    </location>
</feature>
<keyword evidence="6 7" id="KW-0472">Membrane</keyword>
<dbReference type="SUPFAM" id="SSF52540">
    <property type="entry name" value="P-loop containing nucleoside triphosphate hydrolases"/>
    <property type="match status" value="1"/>
</dbReference>
<keyword evidence="5 7" id="KW-1133">Transmembrane helix</keyword>
<feature type="transmembrane region" description="Helical" evidence="7">
    <location>
        <begin position="170"/>
        <end position="188"/>
    </location>
</feature>
<dbReference type="Proteomes" id="UP000242592">
    <property type="component" value="Unassembled WGS sequence"/>
</dbReference>
<dbReference type="RefSeq" id="WP_073071646.1">
    <property type="nucleotide sequence ID" value="NZ_FQXN01000001.1"/>
</dbReference>
<evidence type="ECO:0000259" key="8">
    <source>
        <dbReference type="PROSITE" id="PS50893"/>
    </source>
</evidence>
<evidence type="ECO:0000256" key="3">
    <source>
        <dbReference type="ARBA" id="ARBA00022741"/>
    </source>
</evidence>
<evidence type="ECO:0000313" key="11">
    <source>
        <dbReference type="Proteomes" id="UP000242592"/>
    </source>
</evidence>
<dbReference type="STRING" id="1123380.SAMN02745199_0435"/>
<accession>A0A1M5RC93</accession>
<dbReference type="OrthoDB" id="40044at2"/>
<reference evidence="11" key="1">
    <citation type="submission" date="2016-11" db="EMBL/GenBank/DDBJ databases">
        <authorList>
            <person name="Varghese N."/>
            <person name="Submissions S."/>
        </authorList>
    </citation>
    <scope>NUCLEOTIDE SEQUENCE [LARGE SCALE GENOMIC DNA]</scope>
    <source>
        <strain evidence="11">DSM 15807</strain>
    </source>
</reference>
<dbReference type="Pfam" id="PF00664">
    <property type="entry name" value="ABC_membrane"/>
    <property type="match status" value="1"/>
</dbReference>
<feature type="transmembrane region" description="Helical" evidence="7">
    <location>
        <begin position="249"/>
        <end position="270"/>
    </location>
</feature>
<keyword evidence="4 10" id="KW-0067">ATP-binding</keyword>
<dbReference type="CDD" id="cd03254">
    <property type="entry name" value="ABCC_Glucan_exporter_like"/>
    <property type="match status" value="1"/>
</dbReference>
<dbReference type="GO" id="GO:0005524">
    <property type="term" value="F:ATP binding"/>
    <property type="evidence" value="ECO:0007669"/>
    <property type="project" value="UniProtKB-KW"/>
</dbReference>